<accession>A0ABS3Q2N5</accession>
<protein>
    <submittedName>
        <fullName evidence="1">DUF748 domain-containing protein</fullName>
    </submittedName>
</protein>
<proteinExistence type="predicted"/>
<sequence length="1255" mass="138907">MPFLKKHPWLSSLVLLLILFVSLLPVALKHGAIYVLEKQSSQQASIDNIDLNLFTGHLQIRNIKLQNEQYSTQIKQFNANILLRAFFQKRLLFSQIKLSGVTLPIEVMQQNEQQRFKIAGFEIPQSASSDESPSTSLPIDFGVRQLSLHDINLQLIQNQQQQLYQIRNLSLNELYSWDSDFARLKLTSALNKKSINANLQVHLFAKVPKIIGTIKVRELELNDLQEWVHQPLAGQLSADMTFTIEQQSNGINLYQYSDISLKNANITLPQQQIGSQELAWQGDVHYFAGDVQGIKVLGKLNGKRLEYAQGSDEENTLKLLTDIQGNIDLIGHLDGPDAKIQQNGLLSLANFTLQQVNPQPSPSDLKINYQKFSYQGKANYQISQPKLNLDGALNLEKLQISQAQLTKNQQQTLQIEYPQVRYQGVVDYDLEQQNIALNGSLSGEKLQFAQLNKINQKLQNTLELTLNALNLTGSQYIQLGKALNITASSDVSFKQLALTQQDNSAEQPSKLKLNSSVNGRLNLKANFADNKQSLSQTGPIAITNLAFTQNDIGLNTSTISWNGQINWQQSDELQLTAKGDLNGAQLQFKQQTAGTPLQLTQNLQAQLDLLLINNAKQLQLQQQGSIRINDLNLQQQNLSQLAKLVRYDGNLNLTQIHPSKEQAGNGTQEINLQGKLTLNQAQTELPESKLSIAHNLSSDFTLKTIIANDALQTDYQGSGQISAFRFSNQQQTAKFKRFTWNGKTQLSQNLAQSEQQPKLSGQLNLNARQIQAGSPKSDNAVQLESFNLPSLTLKSLEHFAFRNLELNNLDVQGVQGAEKVPVATIKSITLNQGDITVAPQLAVELDNIAIVDFGSELNVDKNYQVTQVDALLNAFGIEKQTPNKTTDKDAEAKPEGTPSNDLPKILLGSFALQGTNQIQLQIANPVDEKAPPITKTLAIKTLQFDSFDSTKPEQASNFEFLASLDEFNEIRSSGKIAPLANQLSVQAKTTIDGLALNDFSPLVQQAVGYQIDSGQLSAKIDSNIADNKIDMENDVKLYKFELASANKEKTDEFNKSFSMPLEVGLSLLRDKNDNIELKLPIKGDLSNPNFSIEDVVATALNGALGKATRTYLLLALQPFGAIALVGEMAFDQLSAVRLQPVAFEDGSFKISDEMQTYLQKVSTLLKSKSNVQIKLCGGANQSDKKKIAESAQTDTQKKEGVLPLVTDDQLLRLAGMRQTMIKRYLLEQGVSTNQIVICQPKISTESGAAKIQMGI</sequence>
<name>A0ABS3Q2N5_9GAMM</name>
<evidence type="ECO:0000313" key="2">
    <source>
        <dbReference type="Proteomes" id="UP000664835"/>
    </source>
</evidence>
<dbReference type="InterPro" id="IPR008023">
    <property type="entry name" value="DUF748"/>
</dbReference>
<keyword evidence="2" id="KW-1185">Reference proteome</keyword>
<evidence type="ECO:0000313" key="1">
    <source>
        <dbReference type="EMBL" id="MBO1926556.1"/>
    </source>
</evidence>
<comment type="caution">
    <text evidence="1">The sequence shown here is derived from an EMBL/GenBank/DDBJ whole genome shotgun (WGS) entry which is preliminary data.</text>
</comment>
<organism evidence="1 2">
    <name type="scientific">Thiomicrorhabdus marina</name>
    <dbReference type="NCBI Taxonomy" id="2818442"/>
    <lineage>
        <taxon>Bacteria</taxon>
        <taxon>Pseudomonadati</taxon>
        <taxon>Pseudomonadota</taxon>
        <taxon>Gammaproteobacteria</taxon>
        <taxon>Thiotrichales</taxon>
        <taxon>Piscirickettsiaceae</taxon>
        <taxon>Thiomicrorhabdus</taxon>
    </lineage>
</organism>
<dbReference type="Proteomes" id="UP000664835">
    <property type="component" value="Unassembled WGS sequence"/>
</dbReference>
<dbReference type="Gene3D" id="3.30.1330.60">
    <property type="entry name" value="OmpA-like domain"/>
    <property type="match status" value="1"/>
</dbReference>
<dbReference type="Pfam" id="PF05359">
    <property type="entry name" value="DUF748"/>
    <property type="match status" value="2"/>
</dbReference>
<dbReference type="RefSeq" id="WP_208147753.1">
    <property type="nucleotide sequence ID" value="NZ_JAGETV010000003.1"/>
</dbReference>
<dbReference type="EMBL" id="JAGETV010000003">
    <property type="protein sequence ID" value="MBO1926556.1"/>
    <property type="molecule type" value="Genomic_DNA"/>
</dbReference>
<reference evidence="1 2" key="1">
    <citation type="submission" date="2021-03" db="EMBL/GenBank/DDBJ databases">
        <title>Thiomicrorhabdus sp.nov.,novel sulfur-oxidizing bacteria isolated from coastal sediment.</title>
        <authorList>
            <person name="Liu X."/>
        </authorList>
    </citation>
    <scope>NUCLEOTIDE SEQUENCE [LARGE SCALE GENOMIC DNA]</scope>
    <source>
        <strain evidence="1 2">6S2-11</strain>
    </source>
</reference>
<gene>
    <name evidence="1" type="ORF">J3998_03120</name>
</gene>
<dbReference type="InterPro" id="IPR036737">
    <property type="entry name" value="OmpA-like_sf"/>
</dbReference>